<dbReference type="EMBL" id="FR824237">
    <property type="protein sequence ID" value="CCA23405.1"/>
    <property type="molecule type" value="Genomic_DNA"/>
</dbReference>
<reference evidence="1" key="2">
    <citation type="submission" date="2011-02" db="EMBL/GenBank/DDBJ databases">
        <authorList>
            <person name="MacLean D."/>
        </authorList>
    </citation>
    <scope>NUCLEOTIDE SEQUENCE</scope>
</reference>
<name>F0WQ02_9STRA</name>
<proteinExistence type="predicted"/>
<dbReference type="HOGENOM" id="CLU_1672482_0_0_1"/>
<organism evidence="1">
    <name type="scientific">Albugo laibachii Nc14</name>
    <dbReference type="NCBI Taxonomy" id="890382"/>
    <lineage>
        <taxon>Eukaryota</taxon>
        <taxon>Sar</taxon>
        <taxon>Stramenopiles</taxon>
        <taxon>Oomycota</taxon>
        <taxon>Peronosporomycetes</taxon>
        <taxon>Albuginales</taxon>
        <taxon>Albuginaceae</taxon>
        <taxon>Albugo</taxon>
    </lineage>
</organism>
<accession>F0WQ02</accession>
<protein>
    <submittedName>
        <fullName evidence="1">AlNc14C192G8482 protein</fullName>
    </submittedName>
</protein>
<gene>
    <name evidence="1" type="primary">AlNc14C192G8482</name>
    <name evidence="1" type="ORF">ALNC14_095490</name>
</gene>
<evidence type="ECO:0000313" key="1">
    <source>
        <dbReference type="EMBL" id="CCA23405.1"/>
    </source>
</evidence>
<reference evidence="1" key="1">
    <citation type="journal article" date="2011" name="PLoS Biol.">
        <title>Gene gain and loss during evolution of obligate parasitism in the white rust pathogen of Arabidopsis thaliana.</title>
        <authorList>
            <person name="Kemen E."/>
            <person name="Gardiner A."/>
            <person name="Schultz-Larsen T."/>
            <person name="Kemen A.C."/>
            <person name="Balmuth A.L."/>
            <person name="Robert-Seilaniantz A."/>
            <person name="Bailey K."/>
            <person name="Holub E."/>
            <person name="Studholme D.J."/>
            <person name="Maclean D."/>
            <person name="Jones J.D."/>
        </authorList>
    </citation>
    <scope>NUCLEOTIDE SEQUENCE</scope>
</reference>
<sequence length="158" mass="18011">MQQFLTEVDAQLERRDFEVDGMKSGVPFKYGIIDAPLRNPVEEGYQGWLNDRCPISWKKEMMFMQMAIETDHASQEHEDIPRQSFFPKLNYQCDGDTISFVAIGNAGIPQFGQKGKIDSIHDQIGRDVLAKSKEHNAKFVLYLGNNFHEGIKDTDDPG</sequence>
<dbReference type="AlphaFoldDB" id="F0WQ02"/>